<dbReference type="EMBL" id="AFHS01000010">
    <property type="protein sequence ID" value="EGK11457.1"/>
    <property type="molecule type" value="Genomic_DNA"/>
</dbReference>
<dbReference type="Proteomes" id="UP000004207">
    <property type="component" value="Unassembled WGS sequence"/>
</dbReference>
<comment type="caution">
    <text evidence="1">The sequence shown here is derived from an EMBL/GenBank/DDBJ whole genome shotgun (WGS) entry which is preliminary data.</text>
</comment>
<reference evidence="1 2" key="1">
    <citation type="submission" date="2011-04" db="EMBL/GenBank/DDBJ databases">
        <authorList>
            <person name="Muzny D."/>
            <person name="Qin X."/>
            <person name="Deng J."/>
            <person name="Jiang H."/>
            <person name="Liu Y."/>
            <person name="Qu J."/>
            <person name="Song X.-Z."/>
            <person name="Zhang L."/>
            <person name="Thornton R."/>
            <person name="Coyle M."/>
            <person name="Francisco L."/>
            <person name="Jackson L."/>
            <person name="Javaid M."/>
            <person name="Korchina V."/>
            <person name="Kovar C."/>
            <person name="Mata R."/>
            <person name="Mathew T."/>
            <person name="Ngo R."/>
            <person name="Nguyen L."/>
            <person name="Nguyen N."/>
            <person name="Okwuonu G."/>
            <person name="Ongeri F."/>
            <person name="Pham C."/>
            <person name="Simmons D."/>
            <person name="Wilczek-Boney K."/>
            <person name="Hale W."/>
            <person name="Jakkamsetti A."/>
            <person name="Pham P."/>
            <person name="Ruth R."/>
            <person name="San Lucas F."/>
            <person name="Warren J."/>
            <person name="Zhang J."/>
            <person name="Zhao Z."/>
            <person name="Zhou C."/>
            <person name="Zhu D."/>
            <person name="Lee S."/>
            <person name="Bess C."/>
            <person name="Blankenburg K."/>
            <person name="Forbes L."/>
            <person name="Fu Q."/>
            <person name="Gubbala S."/>
            <person name="Hirani K."/>
            <person name="Jayaseelan J.C."/>
            <person name="Lara F."/>
            <person name="Munidasa M."/>
            <person name="Palculict T."/>
            <person name="Patil S."/>
            <person name="Pu L.-L."/>
            <person name="Saada N."/>
            <person name="Tang L."/>
            <person name="Weissenberger G."/>
            <person name="Zhu Y."/>
            <person name="Hemphill L."/>
            <person name="Shang Y."/>
            <person name="Youmans B."/>
            <person name="Ayvaz T."/>
            <person name="Ross M."/>
            <person name="Santibanez J."/>
            <person name="Aqrawi P."/>
            <person name="Gross S."/>
            <person name="Joshi V."/>
            <person name="Fowler G."/>
            <person name="Nazareth L."/>
            <person name="Reid J."/>
            <person name="Worley K."/>
            <person name="Petrosino J."/>
            <person name="Highlander S."/>
            <person name="Gibbs R."/>
        </authorList>
    </citation>
    <scope>NUCLEOTIDE SEQUENCE [LARGE SCALE GENOMIC DNA]</scope>
    <source>
        <strain evidence="1 2">ATCC 23330</strain>
    </source>
</reference>
<evidence type="ECO:0000313" key="1">
    <source>
        <dbReference type="EMBL" id="EGK11457.1"/>
    </source>
</evidence>
<dbReference type="AlphaFoldDB" id="F5S532"/>
<protein>
    <submittedName>
        <fullName evidence="1">Uncharacterized protein</fullName>
    </submittedName>
</protein>
<gene>
    <name evidence="1" type="ORF">HMPREF0476_0315</name>
</gene>
<organism evidence="1 2">
    <name type="scientific">Kingella kingae ATCC 23330</name>
    <dbReference type="NCBI Taxonomy" id="887327"/>
    <lineage>
        <taxon>Bacteria</taxon>
        <taxon>Pseudomonadati</taxon>
        <taxon>Pseudomonadota</taxon>
        <taxon>Betaproteobacteria</taxon>
        <taxon>Neisseriales</taxon>
        <taxon>Neisseriaceae</taxon>
        <taxon>Kingella</taxon>
    </lineage>
</organism>
<proteinExistence type="predicted"/>
<name>F5S532_KINKI</name>
<sequence length="52" mass="6092">MLLFFVFLFNSLFLNKTNIALSRSKWSILSVYIDFASTISIFIPIFRCRLLA</sequence>
<keyword evidence="2" id="KW-1185">Reference proteome</keyword>
<evidence type="ECO:0000313" key="2">
    <source>
        <dbReference type="Proteomes" id="UP000004207"/>
    </source>
</evidence>
<accession>F5S532</accession>
<dbReference type="HOGENOM" id="CLU_3080762_0_0_4"/>